<protein>
    <submittedName>
        <fullName evidence="1">Uncharacterized protein</fullName>
    </submittedName>
</protein>
<reference evidence="1 2" key="1">
    <citation type="submission" date="2023-05" db="EMBL/GenBank/DDBJ databases">
        <title>A 100% complete, gapless, phased diploid assembly of the Scenedesmus obliquus UTEX 3031 genome.</title>
        <authorList>
            <person name="Biondi T.C."/>
            <person name="Hanschen E.R."/>
            <person name="Kwon T."/>
            <person name="Eng W."/>
            <person name="Kruse C.P.S."/>
            <person name="Koehler S.I."/>
            <person name="Kunde Y."/>
            <person name="Gleasner C.D."/>
            <person name="You Mak K.T."/>
            <person name="Polle J."/>
            <person name="Hovde B.T."/>
            <person name="Starkenburg S.R."/>
        </authorList>
    </citation>
    <scope>NUCLEOTIDE SEQUENCE [LARGE SCALE GENOMIC DNA]</scope>
    <source>
        <strain evidence="1 2">DOE0152z</strain>
    </source>
</reference>
<organism evidence="1 2">
    <name type="scientific">Tetradesmus obliquus</name>
    <name type="common">Green alga</name>
    <name type="synonym">Acutodesmus obliquus</name>
    <dbReference type="NCBI Taxonomy" id="3088"/>
    <lineage>
        <taxon>Eukaryota</taxon>
        <taxon>Viridiplantae</taxon>
        <taxon>Chlorophyta</taxon>
        <taxon>core chlorophytes</taxon>
        <taxon>Chlorophyceae</taxon>
        <taxon>CS clade</taxon>
        <taxon>Sphaeropleales</taxon>
        <taxon>Scenedesmaceae</taxon>
        <taxon>Tetradesmus</taxon>
    </lineage>
</organism>
<proteinExistence type="predicted"/>
<evidence type="ECO:0000313" key="1">
    <source>
        <dbReference type="EMBL" id="WIA11034.1"/>
    </source>
</evidence>
<gene>
    <name evidence="1" type="ORF">OEZ85_011187</name>
</gene>
<dbReference type="Proteomes" id="UP001244341">
    <property type="component" value="Chromosome 2b"/>
</dbReference>
<keyword evidence="2" id="KW-1185">Reference proteome</keyword>
<evidence type="ECO:0000313" key="2">
    <source>
        <dbReference type="Proteomes" id="UP001244341"/>
    </source>
</evidence>
<dbReference type="EMBL" id="CP126209">
    <property type="protein sequence ID" value="WIA11034.1"/>
    <property type="molecule type" value="Genomic_DNA"/>
</dbReference>
<accession>A0ABY8TPI5</accession>
<sequence length="410" mass="44261">MELAVEAGDFARALKLHNTVQGLKGVEQHHMMMRVGSVYEGSIGGRLRRACAAGDAAAVAQLERLAGFARHTFFSIKLTLQQPELLRNLLGGFHGRAVTPGTLAAELGLPWALLQRLLMQRADTIQAQFVVSRTPEAQQMQRDELLEAVQHTLTLAQDQAATAQQLRFAASRALITAMNVLQVDDEAAADASAAAGAAGAGRTTPLQRLLGDAGFVTGPPVTPQPPRLPWGRLVAQAAVELRRQQLLAWMLQPEQRQRLWGSADNAAKAALVDLMRQDCTPISNAVSRQPEQQRADLLQLQTHQRQLLPGRPAFAELAAETAVLLLDVTPNDEGLLSDWLQHGLHPGSSAADLARAKAVLAAVVAATQLPAGAKLVHRDCLWQVQRLGDVDLLALVVLWGHRVPQDVELP</sequence>
<name>A0ABY8TPI5_TETOB</name>